<feature type="non-terminal residue" evidence="2">
    <location>
        <position position="26"/>
    </location>
</feature>
<feature type="domain" description="HTH merR-type" evidence="1">
    <location>
        <begin position="1"/>
        <end position="26"/>
    </location>
</feature>
<dbReference type="Proteomes" id="UP000241848">
    <property type="component" value="Unassembled WGS sequence"/>
</dbReference>
<dbReference type="PROSITE" id="PS50937">
    <property type="entry name" value="HTH_MERR_2"/>
    <property type="match status" value="1"/>
</dbReference>
<comment type="caution">
    <text evidence="2">The sequence shown here is derived from an EMBL/GenBank/DDBJ whole genome shotgun (WGS) entry which is preliminary data.</text>
</comment>
<protein>
    <submittedName>
        <fullName evidence="2">IS607 family transposase</fullName>
    </submittedName>
</protein>
<proteinExistence type="predicted"/>
<accession>A0A2T2WCP4</accession>
<dbReference type="GO" id="GO:0003677">
    <property type="term" value="F:DNA binding"/>
    <property type="evidence" value="ECO:0007669"/>
    <property type="project" value="InterPro"/>
</dbReference>
<gene>
    <name evidence="2" type="ORF">C7B45_17125</name>
</gene>
<dbReference type="Gene3D" id="1.10.1660.10">
    <property type="match status" value="1"/>
</dbReference>
<dbReference type="AlphaFoldDB" id="A0A2T2WCP4"/>
<dbReference type="Pfam" id="PF00376">
    <property type="entry name" value="MerR"/>
    <property type="match status" value="1"/>
</dbReference>
<dbReference type="InterPro" id="IPR000551">
    <property type="entry name" value="MerR-type_HTH_dom"/>
</dbReference>
<evidence type="ECO:0000259" key="1">
    <source>
        <dbReference type="PROSITE" id="PS50937"/>
    </source>
</evidence>
<dbReference type="InterPro" id="IPR009061">
    <property type="entry name" value="DNA-bd_dom_put_sf"/>
</dbReference>
<evidence type="ECO:0000313" key="3">
    <source>
        <dbReference type="Proteomes" id="UP000241848"/>
    </source>
</evidence>
<name>A0A2T2WCP4_9FIRM</name>
<dbReference type="EMBL" id="PXYV01000099">
    <property type="protein sequence ID" value="PSR19999.1"/>
    <property type="molecule type" value="Genomic_DNA"/>
</dbReference>
<dbReference type="SUPFAM" id="SSF46955">
    <property type="entry name" value="Putative DNA-binding domain"/>
    <property type="match status" value="1"/>
</dbReference>
<evidence type="ECO:0000313" key="2">
    <source>
        <dbReference type="EMBL" id="PSR19999.1"/>
    </source>
</evidence>
<organism evidence="2 3">
    <name type="scientific">Sulfobacillus acidophilus</name>
    <dbReference type="NCBI Taxonomy" id="53633"/>
    <lineage>
        <taxon>Bacteria</taxon>
        <taxon>Bacillati</taxon>
        <taxon>Bacillota</taxon>
        <taxon>Clostridia</taxon>
        <taxon>Eubacteriales</taxon>
        <taxon>Clostridiales Family XVII. Incertae Sedis</taxon>
        <taxon>Sulfobacillus</taxon>
    </lineage>
</organism>
<dbReference type="GO" id="GO:0006355">
    <property type="term" value="P:regulation of DNA-templated transcription"/>
    <property type="evidence" value="ECO:0007669"/>
    <property type="project" value="InterPro"/>
</dbReference>
<reference evidence="2 3" key="1">
    <citation type="journal article" date="2014" name="BMC Genomics">
        <title>Comparison of environmental and isolate Sulfobacillus genomes reveals diverse carbon, sulfur, nitrogen, and hydrogen metabolisms.</title>
        <authorList>
            <person name="Justice N.B."/>
            <person name="Norman A."/>
            <person name="Brown C.T."/>
            <person name="Singh A."/>
            <person name="Thomas B.C."/>
            <person name="Banfield J.F."/>
        </authorList>
    </citation>
    <scope>NUCLEOTIDE SEQUENCE [LARGE SCALE GENOMIC DNA]</scope>
    <source>
        <strain evidence="2">AMDSBA3</strain>
    </source>
</reference>
<sequence>MKVSIRKAAQELGVSPETLRRWEAEG</sequence>